<organism evidence="1 2">
    <name type="scientific">Alternaria gaisen</name>
    <dbReference type="NCBI Taxonomy" id="167740"/>
    <lineage>
        <taxon>Eukaryota</taxon>
        <taxon>Fungi</taxon>
        <taxon>Dikarya</taxon>
        <taxon>Ascomycota</taxon>
        <taxon>Pezizomycotina</taxon>
        <taxon>Dothideomycetes</taxon>
        <taxon>Pleosporomycetidae</taxon>
        <taxon>Pleosporales</taxon>
        <taxon>Pleosporineae</taxon>
        <taxon>Pleosporaceae</taxon>
        <taxon>Alternaria</taxon>
        <taxon>Alternaria sect. Alternaria</taxon>
    </lineage>
</organism>
<proteinExistence type="predicted"/>
<protein>
    <submittedName>
        <fullName evidence="1">Uncharacterized protein</fullName>
    </submittedName>
</protein>
<keyword evidence="2" id="KW-1185">Reference proteome</keyword>
<evidence type="ECO:0000313" key="2">
    <source>
        <dbReference type="Proteomes" id="UP000293547"/>
    </source>
</evidence>
<dbReference type="EMBL" id="PDWZ02000004">
    <property type="protein sequence ID" value="KAB2106566.1"/>
    <property type="molecule type" value="Genomic_DNA"/>
</dbReference>
<evidence type="ECO:0000313" key="1">
    <source>
        <dbReference type="EMBL" id="KAB2106566.1"/>
    </source>
</evidence>
<accession>A0ACB6FQ59</accession>
<gene>
    <name evidence="1" type="ORF">AG0111_0g4827</name>
</gene>
<reference evidence="1 2" key="1">
    <citation type="journal article" date="2019" name="bioRxiv">
        <title>Genomics, evolutionary history and diagnostics of the Alternaria alternata species group including apple and Asian pear pathotypes.</title>
        <authorList>
            <person name="Armitage A.D."/>
            <person name="Cockerton H.M."/>
            <person name="Sreenivasaprasad S."/>
            <person name="Woodhall J.W."/>
            <person name="Lane C.R."/>
            <person name="Harrison R.J."/>
            <person name="Clarkson J.P."/>
        </authorList>
    </citation>
    <scope>NUCLEOTIDE SEQUENCE [LARGE SCALE GENOMIC DNA]</scope>
    <source>
        <strain evidence="1 2">FERA 650</strain>
    </source>
</reference>
<name>A0ACB6FQ59_9PLEO</name>
<comment type="caution">
    <text evidence="1">The sequence shown here is derived from an EMBL/GenBank/DDBJ whole genome shotgun (WGS) entry which is preliminary data.</text>
</comment>
<sequence>MAFFPVIIIILSLSILILLLPKKFQQTYTGTATGDYCPGGKLANEKCAIWSKAAKLTSLGVIT</sequence>
<dbReference type="Proteomes" id="UP000293547">
    <property type="component" value="Unassembled WGS sequence"/>
</dbReference>